<dbReference type="InterPro" id="IPR006461">
    <property type="entry name" value="PLAC_motif_containing"/>
</dbReference>
<dbReference type="PANTHER" id="PTHR15907">
    <property type="entry name" value="DUF614 FAMILY PROTEIN-RELATED"/>
    <property type="match status" value="1"/>
</dbReference>
<feature type="transmembrane region" description="Helical" evidence="1">
    <location>
        <begin position="65"/>
        <end position="87"/>
    </location>
</feature>
<dbReference type="Proteomes" id="UP000243579">
    <property type="component" value="Unassembled WGS sequence"/>
</dbReference>
<dbReference type="Pfam" id="PF04749">
    <property type="entry name" value="PLAC8"/>
    <property type="match status" value="1"/>
</dbReference>
<accession>A0A1V9YU63</accession>
<proteinExistence type="predicted"/>
<protein>
    <recommendedName>
        <fullName evidence="4">Transmembrane protein</fullName>
    </recommendedName>
</protein>
<dbReference type="AlphaFoldDB" id="A0A1V9YU63"/>
<comment type="caution">
    <text evidence="2">The sequence shown here is derived from an EMBL/GenBank/DDBJ whole genome shotgun (WGS) entry which is preliminary data.</text>
</comment>
<evidence type="ECO:0000313" key="3">
    <source>
        <dbReference type="Proteomes" id="UP000243579"/>
    </source>
</evidence>
<gene>
    <name evidence="2" type="ORF">ACHHYP_20271</name>
</gene>
<reference evidence="2 3" key="1">
    <citation type="journal article" date="2014" name="Genome Biol. Evol.">
        <title>The secreted proteins of Achlya hypogyna and Thraustotheca clavata identify the ancestral oomycete secretome and reveal gene acquisitions by horizontal gene transfer.</title>
        <authorList>
            <person name="Misner I."/>
            <person name="Blouin N."/>
            <person name="Leonard G."/>
            <person name="Richards T.A."/>
            <person name="Lane C.E."/>
        </authorList>
    </citation>
    <scope>NUCLEOTIDE SEQUENCE [LARGE SCALE GENOMIC DNA]</scope>
    <source>
        <strain evidence="2 3">ATCC 48635</strain>
    </source>
</reference>
<organism evidence="2 3">
    <name type="scientific">Achlya hypogyna</name>
    <name type="common">Oomycete</name>
    <name type="synonym">Protoachlya hypogyna</name>
    <dbReference type="NCBI Taxonomy" id="1202772"/>
    <lineage>
        <taxon>Eukaryota</taxon>
        <taxon>Sar</taxon>
        <taxon>Stramenopiles</taxon>
        <taxon>Oomycota</taxon>
        <taxon>Saprolegniomycetes</taxon>
        <taxon>Saprolegniales</taxon>
        <taxon>Achlyaceae</taxon>
        <taxon>Achlya</taxon>
    </lineage>
</organism>
<evidence type="ECO:0008006" key="4">
    <source>
        <dbReference type="Google" id="ProtNLM"/>
    </source>
</evidence>
<evidence type="ECO:0000256" key="1">
    <source>
        <dbReference type="SAM" id="Phobius"/>
    </source>
</evidence>
<name>A0A1V9YU63_ACHHY</name>
<keyword evidence="1" id="KW-0472">Membrane</keyword>
<feature type="transmembrane region" description="Helical" evidence="1">
    <location>
        <begin position="93"/>
        <end position="111"/>
    </location>
</feature>
<keyword evidence="3" id="KW-1185">Reference proteome</keyword>
<keyword evidence="1" id="KW-0812">Transmembrane</keyword>
<keyword evidence="1" id="KW-1133">Transmembrane helix</keyword>
<sequence>MRQKTLVVISEEDEAPTVVISTKGWKTPLFANACDDPPNLAMATCCPLVSVAKVAAMLGCMRYRAALGAGGLWFAFVLLTTVLLVAYDAAIPVVVLSLFVASVPTLILLNLRSQLRDLVGMPKADWEDACVSLWCYPFALAQLTIEVDANTPNHCDFEDNSVLVAFAAT</sequence>
<evidence type="ECO:0000313" key="2">
    <source>
        <dbReference type="EMBL" id="OQR89201.1"/>
    </source>
</evidence>
<dbReference type="EMBL" id="JNBR01000894">
    <property type="protein sequence ID" value="OQR89201.1"/>
    <property type="molecule type" value="Genomic_DNA"/>
</dbReference>